<evidence type="ECO:0000256" key="2">
    <source>
        <dbReference type="ARBA" id="ARBA00007755"/>
    </source>
</evidence>
<dbReference type="RefSeq" id="WP_013276786.1">
    <property type="nucleotide sequence ID" value="NC_014377.1"/>
</dbReference>
<dbReference type="InterPro" id="IPR003706">
    <property type="entry name" value="CstA_N"/>
</dbReference>
<dbReference type="InterPro" id="IPR051605">
    <property type="entry name" value="CstA"/>
</dbReference>
<evidence type="ECO:0000256" key="6">
    <source>
        <dbReference type="ARBA" id="ARBA00023136"/>
    </source>
</evidence>
<evidence type="ECO:0000256" key="3">
    <source>
        <dbReference type="ARBA" id="ARBA00022475"/>
    </source>
</evidence>
<feature type="transmembrane region" description="Helical" evidence="7">
    <location>
        <begin position="174"/>
        <end position="197"/>
    </location>
</feature>
<feature type="transmembrane region" description="Helical" evidence="7">
    <location>
        <begin position="135"/>
        <end position="154"/>
    </location>
</feature>
<evidence type="ECO:0000256" key="7">
    <source>
        <dbReference type="SAM" id="Phobius"/>
    </source>
</evidence>
<dbReference type="eggNOG" id="COG1966">
    <property type="taxonomic scope" value="Bacteria"/>
</dbReference>
<keyword evidence="5 7" id="KW-1133">Transmembrane helix</keyword>
<evidence type="ECO:0000256" key="1">
    <source>
        <dbReference type="ARBA" id="ARBA00004651"/>
    </source>
</evidence>
<proteinExistence type="inferred from homology"/>
<evidence type="ECO:0000256" key="5">
    <source>
        <dbReference type="ARBA" id="ARBA00022989"/>
    </source>
</evidence>
<dbReference type="EMBL" id="CP002131">
    <property type="protein sequence ID" value="ADL08773.1"/>
    <property type="molecule type" value="Genomic_DNA"/>
</dbReference>
<reference evidence="9 10" key="1">
    <citation type="journal article" date="2010" name="Stand. Genomic Sci.">
        <title>Complete genome sequence of Thermosediminibacter oceani type strain (JW/IW-1228P).</title>
        <authorList>
            <person name="Pitluck S."/>
            <person name="Yasawong M."/>
            <person name="Munk C."/>
            <person name="Nolan M."/>
            <person name="Lapidus A."/>
            <person name="Lucas S."/>
            <person name="Glavina Del Rio T."/>
            <person name="Tice H."/>
            <person name="Cheng J.F."/>
            <person name="Bruce D."/>
            <person name="Detter C."/>
            <person name="Tapia R."/>
            <person name="Han C."/>
            <person name="Goodwin L."/>
            <person name="Liolios K."/>
            <person name="Ivanova N."/>
            <person name="Mavromatis K."/>
            <person name="Mikhailova N."/>
            <person name="Pati A."/>
            <person name="Chen A."/>
            <person name="Palaniappan K."/>
            <person name="Land M."/>
            <person name="Hauser L."/>
            <person name="Chang Y.J."/>
            <person name="Jeffries C.D."/>
            <person name="Rohde M."/>
            <person name="Spring S."/>
            <person name="Sikorski J."/>
            <person name="Goker M."/>
            <person name="Woyke T."/>
            <person name="Bristow J."/>
            <person name="Eisen J.A."/>
            <person name="Markowitz V."/>
            <person name="Hugenholtz P."/>
            <person name="Kyrpides N.C."/>
            <person name="Klenk H.P."/>
        </authorList>
    </citation>
    <scope>NUCLEOTIDE SEQUENCE [LARGE SCALE GENOMIC DNA]</scope>
    <source>
        <strain evidence="10">ATCC BAA-1034 / DSM 16646 / JW/IW-1228P</strain>
    </source>
</reference>
<evidence type="ECO:0000313" key="9">
    <source>
        <dbReference type="EMBL" id="ADL08773.1"/>
    </source>
</evidence>
<gene>
    <name evidence="9" type="ordered locus">Toce_2057</name>
</gene>
<keyword evidence="4 7" id="KW-0812">Transmembrane</keyword>
<organism evidence="9 10">
    <name type="scientific">Thermosediminibacter oceani (strain ATCC BAA-1034 / DSM 16646 / JW/IW-1228P)</name>
    <dbReference type="NCBI Taxonomy" id="555079"/>
    <lineage>
        <taxon>Bacteria</taxon>
        <taxon>Bacillati</taxon>
        <taxon>Bacillota</taxon>
        <taxon>Clostridia</taxon>
        <taxon>Thermosediminibacterales</taxon>
        <taxon>Thermosediminibacteraceae</taxon>
        <taxon>Thermosediminibacter</taxon>
    </lineage>
</organism>
<dbReference type="Pfam" id="PF02554">
    <property type="entry name" value="CstA"/>
    <property type="match status" value="1"/>
</dbReference>
<dbReference type="HOGENOM" id="CLU_1229409_0_0_9"/>
<comment type="subcellular location">
    <subcellularLocation>
        <location evidence="1">Cell membrane</location>
        <topology evidence="1">Multi-pass membrane protein</topology>
    </subcellularLocation>
</comment>
<protein>
    <submittedName>
        <fullName evidence="9">Carbon starvation protein CstA</fullName>
    </submittedName>
</protein>
<name>D9RZZ6_THEOJ</name>
<dbReference type="KEGG" id="toc:Toce_2057"/>
<comment type="similarity">
    <text evidence="2">Belongs to the peptide transporter carbon starvation (CstA) (TC 2.A.114) family.</text>
</comment>
<dbReference type="GO" id="GO:0005886">
    <property type="term" value="C:plasma membrane"/>
    <property type="evidence" value="ECO:0007669"/>
    <property type="project" value="UniProtKB-SubCell"/>
</dbReference>
<dbReference type="AlphaFoldDB" id="D9RZZ6"/>
<keyword evidence="10" id="KW-1185">Reference proteome</keyword>
<evidence type="ECO:0000256" key="4">
    <source>
        <dbReference type="ARBA" id="ARBA00022692"/>
    </source>
</evidence>
<dbReference type="STRING" id="555079.Toce_2057"/>
<dbReference type="OrthoDB" id="9761224at2"/>
<feature type="domain" description="CstA N-terminal" evidence="8">
    <location>
        <begin position="10"/>
        <end position="203"/>
    </location>
</feature>
<feature type="transmembrane region" description="Helical" evidence="7">
    <location>
        <begin position="93"/>
        <end position="114"/>
    </location>
</feature>
<accession>D9RZZ6</accession>
<dbReference type="Proteomes" id="UP000000272">
    <property type="component" value="Chromosome"/>
</dbReference>
<evidence type="ECO:0000313" key="10">
    <source>
        <dbReference type="Proteomes" id="UP000000272"/>
    </source>
</evidence>
<keyword evidence="3" id="KW-1003">Cell membrane</keyword>
<sequence length="225" mass="24733">MRRYTLKNILVVVGIGALILVLAYFTHGKFLSEKVFELDDARVVPSVEIEDGVDYVPTDAKYLASQHFSAIAGTGPVTGPVIAGMTYGWFPTLLWILFGTIFIGCVHDMGALVASIRHKAAGIADTMRNYVSKRVWILFNLFIFFTLVMIIVAFTDITTSSFVNTIELADGKVVGGGAITTSSILYLILPVIMGLLLKYTKNSYCRTRVWTSSLCEDERLSSGLN</sequence>
<dbReference type="PANTHER" id="PTHR30252:SF0">
    <property type="entry name" value="PEPTIDE TRANSPORTER CSTA"/>
    <property type="match status" value="1"/>
</dbReference>
<keyword evidence="6 7" id="KW-0472">Membrane</keyword>
<dbReference type="PANTHER" id="PTHR30252">
    <property type="entry name" value="INNER MEMBRANE PEPTIDE TRANSPORTER"/>
    <property type="match status" value="1"/>
</dbReference>
<feature type="transmembrane region" description="Helical" evidence="7">
    <location>
        <begin position="9"/>
        <end position="27"/>
    </location>
</feature>
<evidence type="ECO:0000259" key="8">
    <source>
        <dbReference type="Pfam" id="PF02554"/>
    </source>
</evidence>
<dbReference type="GO" id="GO:0009267">
    <property type="term" value="P:cellular response to starvation"/>
    <property type="evidence" value="ECO:0007669"/>
    <property type="project" value="InterPro"/>
</dbReference>